<evidence type="ECO:0000256" key="5">
    <source>
        <dbReference type="ARBA" id="ARBA00023125"/>
    </source>
</evidence>
<evidence type="ECO:0000313" key="11">
    <source>
        <dbReference type="Proteomes" id="UP000422569"/>
    </source>
</evidence>
<keyword evidence="2" id="KW-0067">ATP-binding</keyword>
<organism evidence="10 11">
    <name type="scientific">Methylocystis parvus</name>
    <dbReference type="NCBI Taxonomy" id="134"/>
    <lineage>
        <taxon>Bacteria</taxon>
        <taxon>Pseudomonadati</taxon>
        <taxon>Pseudomonadota</taxon>
        <taxon>Alphaproteobacteria</taxon>
        <taxon>Hyphomicrobiales</taxon>
        <taxon>Methylocystaceae</taxon>
        <taxon>Methylocystis</taxon>
    </lineage>
</organism>
<feature type="compositionally biased region" description="Low complexity" evidence="8">
    <location>
        <begin position="284"/>
        <end position="294"/>
    </location>
</feature>
<dbReference type="Pfam" id="PF02954">
    <property type="entry name" value="HTH_8"/>
    <property type="match status" value="1"/>
</dbReference>
<evidence type="ECO:0000256" key="7">
    <source>
        <dbReference type="ARBA" id="ARBA00023163"/>
    </source>
</evidence>
<dbReference type="Proteomes" id="UP000422569">
    <property type="component" value="Plasmid unnamed1"/>
</dbReference>
<keyword evidence="7" id="KW-0804">Transcription</keyword>
<dbReference type="RefSeq" id="WP_081495613.1">
    <property type="nucleotide sequence ID" value="NZ_CP044332.1"/>
</dbReference>
<dbReference type="PRINTS" id="PR01590">
    <property type="entry name" value="HTHFIS"/>
</dbReference>
<evidence type="ECO:0000256" key="8">
    <source>
        <dbReference type="SAM" id="MobiDB-lite"/>
    </source>
</evidence>
<dbReference type="Gene3D" id="1.10.10.60">
    <property type="entry name" value="Homeodomain-like"/>
    <property type="match status" value="1"/>
</dbReference>
<dbReference type="Gene3D" id="3.40.50.300">
    <property type="entry name" value="P-loop containing nucleotide triphosphate hydrolases"/>
    <property type="match status" value="1"/>
</dbReference>
<gene>
    <name evidence="10" type="ORF">F7D14_19825</name>
</gene>
<evidence type="ECO:0000256" key="3">
    <source>
        <dbReference type="ARBA" id="ARBA00023012"/>
    </source>
</evidence>
<keyword evidence="3" id="KW-0902">Two-component regulatory system</keyword>
<dbReference type="GO" id="GO:0043565">
    <property type="term" value="F:sequence-specific DNA binding"/>
    <property type="evidence" value="ECO:0007669"/>
    <property type="project" value="InterPro"/>
</dbReference>
<keyword evidence="6" id="KW-0010">Activator</keyword>
<dbReference type="Pfam" id="PF00158">
    <property type="entry name" value="Sigma54_activat"/>
    <property type="match status" value="1"/>
</dbReference>
<name>A0A6B8ME71_9HYPH</name>
<dbReference type="KEGG" id="mpar:F7D14_19825"/>
<dbReference type="PANTHER" id="PTHR32071:SF117">
    <property type="entry name" value="PTS-DEPENDENT DIHYDROXYACETONE KINASE OPERON REGULATORY PROTEIN-RELATED"/>
    <property type="match status" value="1"/>
</dbReference>
<reference evidence="10 11" key="1">
    <citation type="submission" date="2019-09" db="EMBL/GenBank/DDBJ databases">
        <title>Isolation and complete genome sequencing of Methylocystis species.</title>
        <authorList>
            <person name="Rumah B.L."/>
            <person name="Stead C.E."/>
            <person name="Stevens B.C."/>
            <person name="Minton N.P."/>
            <person name="Grosse-Honebrink A."/>
            <person name="Zhang Y."/>
        </authorList>
    </citation>
    <scope>NUCLEOTIDE SEQUENCE [LARGE SCALE GENOMIC DNA]</scope>
    <source>
        <strain evidence="10 11">BRCS2</strain>
        <plasmid evidence="10 11">unnamed1</plasmid>
    </source>
</reference>
<dbReference type="SUPFAM" id="SSF52540">
    <property type="entry name" value="P-loop containing nucleoside triphosphate hydrolases"/>
    <property type="match status" value="1"/>
</dbReference>
<dbReference type="AlphaFoldDB" id="A0A6B8ME71"/>
<dbReference type="FunFam" id="3.40.50.300:FF:000006">
    <property type="entry name" value="DNA-binding transcriptional regulator NtrC"/>
    <property type="match status" value="1"/>
</dbReference>
<accession>A0A6B8ME71</accession>
<feature type="domain" description="Sigma-54 factor interaction" evidence="9">
    <location>
        <begin position="13"/>
        <end position="241"/>
    </location>
</feature>
<dbReference type="InterPro" id="IPR027417">
    <property type="entry name" value="P-loop_NTPase"/>
</dbReference>
<dbReference type="InterPro" id="IPR058031">
    <property type="entry name" value="AAA_lid_NorR"/>
</dbReference>
<dbReference type="GO" id="GO:0005524">
    <property type="term" value="F:ATP binding"/>
    <property type="evidence" value="ECO:0007669"/>
    <property type="project" value="UniProtKB-KW"/>
</dbReference>
<evidence type="ECO:0000256" key="6">
    <source>
        <dbReference type="ARBA" id="ARBA00023159"/>
    </source>
</evidence>
<dbReference type="InterPro" id="IPR002078">
    <property type="entry name" value="Sigma_54_int"/>
</dbReference>
<dbReference type="GeneID" id="42570843"/>
<dbReference type="PROSITE" id="PS00676">
    <property type="entry name" value="SIGMA54_INTERACT_2"/>
    <property type="match status" value="1"/>
</dbReference>
<dbReference type="InterPro" id="IPR025943">
    <property type="entry name" value="Sigma_54_int_dom_ATP-bd_2"/>
</dbReference>
<proteinExistence type="predicted"/>
<sequence length="355" mass="38798">MNALSAARMDMSILGNSASIRAITKKIGSIARTRAAAMLLGEAGVEKDAVATAIHQLSPRRNAPFLKMSCAAQSEFSLASELFGHERDAFPGAISPRMGLLEYAQGGTLFLDEIGEITPAIQVKLLHALRDGEFRRVGGINKMNADIRLICATSRDLQPAVDPRLFNPDLFYRLSVLPIFIPPLRERKEDIPLLANEFLRRFNEEQGSRLAFTQTALDFLSKFPFPGNVSQLENFVFRAATFATGDEIGEEDFHGVSDSLWATAFPSAAPGAPSPSASIELWSGATASQSSTSAPRLDVADSAPEETDERSDREKLIDAMVEAGWVQARAGRLLGLTPRQIRYALLKHNIPLRKF</sequence>
<dbReference type="Pfam" id="PF25601">
    <property type="entry name" value="AAA_lid_14"/>
    <property type="match status" value="1"/>
</dbReference>
<dbReference type="CDD" id="cd00009">
    <property type="entry name" value="AAA"/>
    <property type="match status" value="1"/>
</dbReference>
<evidence type="ECO:0000256" key="2">
    <source>
        <dbReference type="ARBA" id="ARBA00022840"/>
    </source>
</evidence>
<dbReference type="PROSITE" id="PS50045">
    <property type="entry name" value="SIGMA54_INTERACT_4"/>
    <property type="match status" value="1"/>
</dbReference>
<evidence type="ECO:0000259" key="9">
    <source>
        <dbReference type="PROSITE" id="PS50045"/>
    </source>
</evidence>
<protein>
    <recommendedName>
        <fullName evidence="9">Sigma-54 factor interaction domain-containing protein</fullName>
    </recommendedName>
</protein>
<keyword evidence="4" id="KW-0805">Transcription regulation</keyword>
<dbReference type="InterPro" id="IPR002197">
    <property type="entry name" value="HTH_Fis"/>
</dbReference>
<feature type="region of interest" description="Disordered" evidence="8">
    <location>
        <begin position="284"/>
        <end position="312"/>
    </location>
</feature>
<keyword evidence="5" id="KW-0238">DNA-binding</keyword>
<evidence type="ECO:0000313" key="10">
    <source>
        <dbReference type="EMBL" id="QGM99859.1"/>
    </source>
</evidence>
<keyword evidence="10" id="KW-0614">Plasmid</keyword>
<keyword evidence="11" id="KW-1185">Reference proteome</keyword>
<dbReference type="GO" id="GO:0006355">
    <property type="term" value="P:regulation of DNA-templated transcription"/>
    <property type="evidence" value="ECO:0007669"/>
    <property type="project" value="InterPro"/>
</dbReference>
<dbReference type="EMBL" id="CP044332">
    <property type="protein sequence ID" value="QGM99859.1"/>
    <property type="molecule type" value="Genomic_DNA"/>
</dbReference>
<geneLocation type="plasmid" evidence="10">
    <name>unnamed1</name>
</geneLocation>
<dbReference type="PANTHER" id="PTHR32071">
    <property type="entry name" value="TRANSCRIPTIONAL REGULATORY PROTEIN"/>
    <property type="match status" value="1"/>
</dbReference>
<dbReference type="Gene3D" id="1.10.8.60">
    <property type="match status" value="1"/>
</dbReference>
<keyword evidence="1" id="KW-0547">Nucleotide-binding</keyword>
<dbReference type="GO" id="GO:0000160">
    <property type="term" value="P:phosphorelay signal transduction system"/>
    <property type="evidence" value="ECO:0007669"/>
    <property type="project" value="UniProtKB-KW"/>
</dbReference>
<evidence type="ECO:0000256" key="1">
    <source>
        <dbReference type="ARBA" id="ARBA00022741"/>
    </source>
</evidence>
<evidence type="ECO:0000256" key="4">
    <source>
        <dbReference type="ARBA" id="ARBA00023015"/>
    </source>
</evidence>